<gene>
    <name evidence="2" type="primary">pign</name>
</gene>
<dbReference type="UniPathway" id="UPA00196"/>
<dbReference type="Gene3D" id="3.40.720.10">
    <property type="entry name" value="Alkaline Phosphatase, subunit A"/>
    <property type="match status" value="1"/>
</dbReference>
<evidence type="ECO:0000256" key="1">
    <source>
        <dbReference type="RuleBase" id="RU367138"/>
    </source>
</evidence>
<dbReference type="GO" id="GO:0006506">
    <property type="term" value="P:GPI anchor biosynthetic process"/>
    <property type="evidence" value="ECO:0007669"/>
    <property type="project" value="UniProtKB-UniPathway"/>
</dbReference>
<evidence type="ECO:0000313" key="3">
    <source>
        <dbReference type="Proteomes" id="UP000314986"/>
    </source>
</evidence>
<protein>
    <recommendedName>
        <fullName evidence="1">GPI ethanolamine phosphate transferase 1</fullName>
        <ecNumber evidence="1">2.-.-.-</ecNumber>
    </recommendedName>
</protein>
<comment type="pathway">
    <text evidence="1">Glycolipid biosynthesis; glycosylphosphatidylinositol-anchor biosynthesis.</text>
</comment>
<reference evidence="3" key="1">
    <citation type="journal article" date="2006" name="Science">
        <title>Ancient noncoding elements conserved in the human genome.</title>
        <authorList>
            <person name="Venkatesh B."/>
            <person name="Kirkness E.F."/>
            <person name="Loh Y.H."/>
            <person name="Halpern A.L."/>
            <person name="Lee A.P."/>
            <person name="Johnson J."/>
            <person name="Dandona N."/>
            <person name="Viswanathan L.D."/>
            <person name="Tay A."/>
            <person name="Venter J.C."/>
            <person name="Strausberg R.L."/>
            <person name="Brenner S."/>
        </authorList>
    </citation>
    <scope>NUCLEOTIDE SEQUENCE [LARGE SCALE GENOMIC DNA]</scope>
</reference>
<reference evidence="2" key="4">
    <citation type="submission" date="2025-08" db="UniProtKB">
        <authorList>
            <consortium name="Ensembl"/>
        </authorList>
    </citation>
    <scope>IDENTIFICATION</scope>
</reference>
<reference evidence="2" key="5">
    <citation type="submission" date="2025-09" db="UniProtKB">
        <authorList>
            <consortium name="Ensembl"/>
        </authorList>
    </citation>
    <scope>IDENTIFICATION</scope>
</reference>
<dbReference type="Ensembl" id="ENSCMIT00000035966.1">
    <property type="protein sequence ID" value="ENSCMIP00000035439.1"/>
    <property type="gene ID" value="ENSCMIG00000014987.1"/>
</dbReference>
<dbReference type="GO" id="GO:0051377">
    <property type="term" value="F:mannose-ethanolamine phosphotransferase activity"/>
    <property type="evidence" value="ECO:0007669"/>
    <property type="project" value="UniProtKB-UniRule"/>
</dbReference>
<accession>A0A4W3IXS3</accession>
<comment type="similarity">
    <text evidence="1">Belongs to the PIGG/PIGN/PIGO family. PIGN subfamily.</text>
</comment>
<proteinExistence type="inferred from homology"/>
<sequence length="184" mass="20701">MLAFFLIGLLVHVVFFASIFDIYFTSPLVHGMTPHQTPLPPPAKRLVFFVADGLRADTFFELDEQGQTRSPFLRNVVERSGSWGVSHTRVPTESRPGHVALIAGFYEDVSAVARGWKENPVEFDSIFNESKSTWCWGSPDILPMFAKGASGDHIHTYMYPSENEDFAAKDASKLDTWVFNEVKI</sequence>
<organism evidence="2 3">
    <name type="scientific">Callorhinchus milii</name>
    <name type="common">Ghost shark</name>
    <dbReference type="NCBI Taxonomy" id="7868"/>
    <lineage>
        <taxon>Eukaryota</taxon>
        <taxon>Metazoa</taxon>
        <taxon>Chordata</taxon>
        <taxon>Craniata</taxon>
        <taxon>Vertebrata</taxon>
        <taxon>Chondrichthyes</taxon>
        <taxon>Holocephali</taxon>
        <taxon>Chimaeriformes</taxon>
        <taxon>Callorhinchidae</taxon>
        <taxon>Callorhinchus</taxon>
    </lineage>
</organism>
<dbReference type="SUPFAM" id="SSF53649">
    <property type="entry name" value="Alkaline phosphatase-like"/>
    <property type="match status" value="1"/>
</dbReference>
<dbReference type="GO" id="GO:0005789">
    <property type="term" value="C:endoplasmic reticulum membrane"/>
    <property type="evidence" value="ECO:0007669"/>
    <property type="project" value="UniProtKB-SubCell"/>
</dbReference>
<keyword evidence="1" id="KW-0808">Transferase</keyword>
<dbReference type="Proteomes" id="UP000314986">
    <property type="component" value="Unassembled WGS sequence"/>
</dbReference>
<reference evidence="3" key="3">
    <citation type="journal article" date="2014" name="Nature">
        <title>Elephant shark genome provides unique insights into gnathostome evolution.</title>
        <authorList>
            <consortium name="International Elephant Shark Genome Sequencing Consortium"/>
            <person name="Venkatesh B."/>
            <person name="Lee A.P."/>
            <person name="Ravi V."/>
            <person name="Maurya A.K."/>
            <person name="Lian M.M."/>
            <person name="Swann J.B."/>
            <person name="Ohta Y."/>
            <person name="Flajnik M.F."/>
            <person name="Sutoh Y."/>
            <person name="Kasahara M."/>
            <person name="Hoon S."/>
            <person name="Gangu V."/>
            <person name="Roy S.W."/>
            <person name="Irimia M."/>
            <person name="Korzh V."/>
            <person name="Kondrychyn I."/>
            <person name="Lim Z.W."/>
            <person name="Tay B.H."/>
            <person name="Tohari S."/>
            <person name="Kong K.W."/>
            <person name="Ho S."/>
            <person name="Lorente-Galdos B."/>
            <person name="Quilez J."/>
            <person name="Marques-Bonet T."/>
            <person name="Raney B.J."/>
            <person name="Ingham P.W."/>
            <person name="Tay A."/>
            <person name="Hillier L.W."/>
            <person name="Minx P."/>
            <person name="Boehm T."/>
            <person name="Wilson R.K."/>
            <person name="Brenner S."/>
            <person name="Warren W.C."/>
        </authorList>
    </citation>
    <scope>NUCLEOTIDE SEQUENCE [LARGE SCALE GENOMIC DNA]</scope>
</reference>
<reference evidence="3" key="2">
    <citation type="journal article" date="2007" name="PLoS Biol.">
        <title>Survey sequencing and comparative analysis of the elephant shark (Callorhinchus milii) genome.</title>
        <authorList>
            <person name="Venkatesh B."/>
            <person name="Kirkness E.F."/>
            <person name="Loh Y.H."/>
            <person name="Halpern A.L."/>
            <person name="Lee A.P."/>
            <person name="Johnson J."/>
            <person name="Dandona N."/>
            <person name="Viswanathan L.D."/>
            <person name="Tay A."/>
            <person name="Venter J.C."/>
            <person name="Strausberg R.L."/>
            <person name="Brenner S."/>
        </authorList>
    </citation>
    <scope>NUCLEOTIDE SEQUENCE [LARGE SCALE GENOMIC DNA]</scope>
</reference>
<keyword evidence="1" id="KW-0256">Endoplasmic reticulum</keyword>
<keyword evidence="3" id="KW-1185">Reference proteome</keyword>
<comment type="subcellular location">
    <subcellularLocation>
        <location evidence="1">Endoplasmic reticulum membrane</location>
        <topology evidence="1">Multi-pass membrane protein</topology>
    </subcellularLocation>
</comment>
<name>A0A4W3IXS3_CALMI</name>
<dbReference type="AlphaFoldDB" id="A0A4W3IXS3"/>
<dbReference type="InterPro" id="IPR007070">
    <property type="entry name" value="GPI_EtnP_transferase_1"/>
</dbReference>
<comment type="function">
    <text evidence="1">Ethanolamine phosphate transferase involved in glycosylphosphatidylinositol-anchor biosynthesis. Transfers ethanolamine phosphate to the first alpha-1,4-linked mannose of the glycosylphosphatidylinositol precursor of GPI-anchor.</text>
</comment>
<keyword evidence="1" id="KW-0337">GPI-anchor biosynthesis</keyword>
<dbReference type="EC" id="2.-.-.-" evidence="1"/>
<dbReference type="PANTHER" id="PTHR12250">
    <property type="entry name" value="PHOSPHATIDYLINOSITOL GLYCAN, CLASS N"/>
    <property type="match status" value="1"/>
</dbReference>
<dbReference type="FunFam" id="3.40.720.10:FF:000091">
    <property type="entry name" value="Phosphatidylinositol glycan anchor biosynthesis, class N"/>
    <property type="match status" value="1"/>
</dbReference>
<dbReference type="InterPro" id="IPR017850">
    <property type="entry name" value="Alkaline_phosphatase_core_sf"/>
</dbReference>
<evidence type="ECO:0000313" key="2">
    <source>
        <dbReference type="Ensembl" id="ENSCMIP00000035439.1"/>
    </source>
</evidence>
<dbReference type="PANTHER" id="PTHR12250:SF0">
    <property type="entry name" value="GPI ETHANOLAMINE PHOSPHATE TRANSFERASE 1"/>
    <property type="match status" value="1"/>
</dbReference>
<dbReference type="GeneTree" id="ENSGT00390000017600"/>